<dbReference type="OrthoDB" id="45126at2759"/>
<dbReference type="AlphaFoldDB" id="A0A0L0G485"/>
<keyword evidence="2" id="KW-0285">Flavoprotein</keyword>
<accession>A0A0L0G485</accession>
<evidence type="ECO:0000313" key="7">
    <source>
        <dbReference type="EMBL" id="KNC83865.1"/>
    </source>
</evidence>
<dbReference type="GO" id="GO:0050660">
    <property type="term" value="F:flavin adenine dinucleotide binding"/>
    <property type="evidence" value="ECO:0007669"/>
    <property type="project" value="InterPro"/>
</dbReference>
<dbReference type="InterPro" id="IPR000960">
    <property type="entry name" value="Flavin_mOase"/>
</dbReference>
<evidence type="ECO:0000256" key="2">
    <source>
        <dbReference type="ARBA" id="ARBA00022630"/>
    </source>
</evidence>
<dbReference type="InterPro" id="IPR036188">
    <property type="entry name" value="FAD/NAD-bd_sf"/>
</dbReference>
<feature type="compositionally biased region" description="Polar residues" evidence="6">
    <location>
        <begin position="520"/>
        <end position="530"/>
    </location>
</feature>
<dbReference type="Pfam" id="PF00743">
    <property type="entry name" value="FMO-like"/>
    <property type="match status" value="2"/>
</dbReference>
<evidence type="ECO:0000256" key="5">
    <source>
        <dbReference type="ARBA" id="ARBA00023002"/>
    </source>
</evidence>
<dbReference type="Gene3D" id="3.40.190.10">
    <property type="entry name" value="Periplasmic binding protein-like II"/>
    <property type="match status" value="2"/>
</dbReference>
<dbReference type="InterPro" id="IPR020946">
    <property type="entry name" value="Flavin_mOase-like"/>
</dbReference>
<dbReference type="InterPro" id="IPR050346">
    <property type="entry name" value="FMO-like"/>
</dbReference>
<dbReference type="GO" id="GO:0050661">
    <property type="term" value="F:NADP binding"/>
    <property type="evidence" value="ECO:0007669"/>
    <property type="project" value="InterPro"/>
</dbReference>
<keyword evidence="8" id="KW-1185">Reference proteome</keyword>
<name>A0A0L0G485_9EUKA</name>
<evidence type="ECO:0000256" key="3">
    <source>
        <dbReference type="ARBA" id="ARBA00022827"/>
    </source>
</evidence>
<dbReference type="EMBL" id="KQ241804">
    <property type="protein sequence ID" value="KNC83865.1"/>
    <property type="molecule type" value="Genomic_DNA"/>
</dbReference>
<feature type="region of interest" description="Disordered" evidence="6">
    <location>
        <begin position="379"/>
        <end position="401"/>
    </location>
</feature>
<evidence type="ECO:0000256" key="1">
    <source>
        <dbReference type="ARBA" id="ARBA00009183"/>
    </source>
</evidence>
<gene>
    <name evidence="7" type="ORF">SARC_03890</name>
</gene>
<protein>
    <recommendedName>
        <fullName evidence="9">Flavin-containing monooxygenase</fullName>
    </recommendedName>
</protein>
<dbReference type="SUPFAM" id="SSF53850">
    <property type="entry name" value="Periplasmic binding protein-like II"/>
    <property type="match status" value="1"/>
</dbReference>
<proteinExistence type="inferred from homology"/>
<evidence type="ECO:0000313" key="8">
    <source>
        <dbReference type="Proteomes" id="UP000054560"/>
    </source>
</evidence>
<sequence length="928" mass="101539">MKWSKLYSGALQVPTRIGSLSKSTNIHSRNVLSSHSVSPIFHTGRTFSTTTKLCTVELSRLAKGIPKRSDTLLMGCVCYDPSVGDIWSGIKTYLNSKGVPFDFVLFTNYEAQVSSLLDGTIDMAWNGPIAHVLTEEMVCALAPEKQVVSLGMRDCDRDFQTVIAVRKGSGVQNIGDLNGKVVLTGASDSPQAHVVPVHYLRQAGVQPGEVRNFDLDMGKHGDTALGEVKVLETLAADGAQDSQEVCTAAVLSKMMWDRAVQGQIVSVDGKKLLERYELLASADVPAFDHCQFDAILNKEGAAADEASQQLEKKLHQYVDALFAMDWDDKEHRRLMQLEGITKEWAKPRQEGYDIVRKAMGVGANHRPAVNLRQTHTRAYSSGRGTHGRVHTHPHTRSYASHSRPDRVAVIGAGVAGLQTVRALRDRGIEVTAYECANNIGGVWRENYANFGIQAPKQLYEFPDFPMASAEWGEFADGVKVQSYIEEYADRFNIRDSIVLNTRVTGVEQLSDDGKSGWIVRTSTSTDTSGTAQGGKGTQGERDAEFDYLVVATGLYSGLNQYMPRIGGTPKQGMSVLHSGDFRDNGMATGKDVVVVGSGKSAIDIAVNAAHANAKSVTMLQRNPHWPTPRKIAGLIPFQYVFLSRFGTTLVSAHRGTFPGGSGKAVNALRDSVIGRNLMKPIFGIVESLFAFQLALKKGETRPSTDVVSDFYGYANVLDNEYSDLRKSGKIQVRNGEIVEYSDNPEAPLHLKDGSSLDADVVVFGTGFGRDFSFFNNTAVQKDLDIQDDGLYLYRGLLPPKVPNLAFIGNTATASNIATYGLQAEWLARKMDGKLVQTDAKTGVDLNNPPVDVMVKGVDSHKAWAREWMPKTASRASLVLLHQIHYHDLLLKDMGLSTNLKSNVLAEYMMPYEPADYKSVISKGEEQVA</sequence>
<dbReference type="SUPFAM" id="SSF51905">
    <property type="entry name" value="FAD/NAD(P)-binding domain"/>
    <property type="match status" value="1"/>
</dbReference>
<dbReference type="STRING" id="667725.A0A0L0G485"/>
<dbReference type="eggNOG" id="KOG1399">
    <property type="taxonomic scope" value="Eukaryota"/>
</dbReference>
<feature type="compositionally biased region" description="Basic residues" evidence="6">
    <location>
        <begin position="385"/>
        <end position="395"/>
    </location>
</feature>
<dbReference type="GeneID" id="25904394"/>
<evidence type="ECO:0008006" key="9">
    <source>
        <dbReference type="Google" id="ProtNLM"/>
    </source>
</evidence>
<dbReference type="Gene3D" id="3.50.50.60">
    <property type="entry name" value="FAD/NAD(P)-binding domain"/>
    <property type="match status" value="2"/>
</dbReference>
<dbReference type="Proteomes" id="UP000054560">
    <property type="component" value="Unassembled WGS sequence"/>
</dbReference>
<dbReference type="RefSeq" id="XP_014157767.1">
    <property type="nucleotide sequence ID" value="XM_014302292.1"/>
</dbReference>
<dbReference type="Pfam" id="PF12974">
    <property type="entry name" value="Phosphonate-bd"/>
    <property type="match status" value="1"/>
</dbReference>
<keyword evidence="5" id="KW-0560">Oxidoreductase</keyword>
<dbReference type="PANTHER" id="PTHR23023">
    <property type="entry name" value="DIMETHYLANILINE MONOOXYGENASE"/>
    <property type="match status" value="1"/>
</dbReference>
<keyword evidence="4" id="KW-0521">NADP</keyword>
<feature type="region of interest" description="Disordered" evidence="6">
    <location>
        <begin position="517"/>
        <end position="539"/>
    </location>
</feature>
<evidence type="ECO:0000256" key="4">
    <source>
        <dbReference type="ARBA" id="ARBA00022857"/>
    </source>
</evidence>
<organism evidence="7 8">
    <name type="scientific">Sphaeroforma arctica JP610</name>
    <dbReference type="NCBI Taxonomy" id="667725"/>
    <lineage>
        <taxon>Eukaryota</taxon>
        <taxon>Ichthyosporea</taxon>
        <taxon>Ichthyophonida</taxon>
        <taxon>Sphaeroforma</taxon>
    </lineage>
</organism>
<dbReference type="GO" id="GO:0004499">
    <property type="term" value="F:N,N-dimethylaniline monooxygenase activity"/>
    <property type="evidence" value="ECO:0007669"/>
    <property type="project" value="InterPro"/>
</dbReference>
<evidence type="ECO:0000256" key="6">
    <source>
        <dbReference type="SAM" id="MobiDB-lite"/>
    </source>
</evidence>
<comment type="similarity">
    <text evidence="1">Belongs to the FMO family.</text>
</comment>
<keyword evidence="3" id="KW-0274">FAD</keyword>
<dbReference type="PRINTS" id="PR00370">
    <property type="entry name" value="FMOXYGENASE"/>
</dbReference>
<reference evidence="7 8" key="1">
    <citation type="submission" date="2011-02" db="EMBL/GenBank/DDBJ databases">
        <title>The Genome Sequence of Sphaeroforma arctica JP610.</title>
        <authorList>
            <consortium name="The Broad Institute Genome Sequencing Platform"/>
            <person name="Russ C."/>
            <person name="Cuomo C."/>
            <person name="Young S.K."/>
            <person name="Zeng Q."/>
            <person name="Gargeya S."/>
            <person name="Alvarado L."/>
            <person name="Berlin A."/>
            <person name="Chapman S.B."/>
            <person name="Chen Z."/>
            <person name="Freedman E."/>
            <person name="Gellesch M."/>
            <person name="Goldberg J."/>
            <person name="Griggs A."/>
            <person name="Gujja S."/>
            <person name="Heilman E."/>
            <person name="Heiman D."/>
            <person name="Howarth C."/>
            <person name="Mehta T."/>
            <person name="Neiman D."/>
            <person name="Pearson M."/>
            <person name="Roberts A."/>
            <person name="Saif S."/>
            <person name="Shea T."/>
            <person name="Shenoy N."/>
            <person name="Sisk P."/>
            <person name="Stolte C."/>
            <person name="Sykes S."/>
            <person name="White J."/>
            <person name="Yandava C."/>
            <person name="Burger G."/>
            <person name="Gray M.W."/>
            <person name="Holland P.W.H."/>
            <person name="King N."/>
            <person name="Lang F.B.F."/>
            <person name="Roger A.J."/>
            <person name="Ruiz-Trillo I."/>
            <person name="Haas B."/>
            <person name="Nusbaum C."/>
            <person name="Birren B."/>
        </authorList>
    </citation>
    <scope>NUCLEOTIDE SEQUENCE [LARGE SCALE GENOMIC DNA]</scope>
    <source>
        <strain evidence="7 8">JP610</strain>
    </source>
</reference>